<feature type="chain" id="PRO_5007894378" evidence="2">
    <location>
        <begin position="17"/>
        <end position="417"/>
    </location>
</feature>
<accession>A0A167XGZ1</accession>
<comment type="caution">
    <text evidence="3">The sequence shown here is derived from an EMBL/GenBank/DDBJ whole genome shotgun (WGS) entry which is preliminary data.</text>
</comment>
<reference evidence="3 4" key="1">
    <citation type="journal article" date="2016" name="Genome Biol. Evol.">
        <title>Divergent and convergent evolution of fungal pathogenicity.</title>
        <authorList>
            <person name="Shang Y."/>
            <person name="Xiao G."/>
            <person name="Zheng P."/>
            <person name="Cen K."/>
            <person name="Zhan S."/>
            <person name="Wang C."/>
        </authorList>
    </citation>
    <scope>NUCLEOTIDE SEQUENCE [LARGE SCALE GENOMIC DNA]</scope>
    <source>
        <strain evidence="3 4">ARSEF 7405</strain>
    </source>
</reference>
<feature type="region of interest" description="Disordered" evidence="1">
    <location>
        <begin position="348"/>
        <end position="386"/>
    </location>
</feature>
<dbReference type="VEuPathDB" id="FungiDB:AAP_04028"/>
<evidence type="ECO:0000313" key="4">
    <source>
        <dbReference type="Proteomes" id="UP000242877"/>
    </source>
</evidence>
<keyword evidence="2" id="KW-0732">Signal</keyword>
<dbReference type="PANTHER" id="PTHR38122:SF1">
    <property type="entry name" value="GLYCOPROTEIN X"/>
    <property type="match status" value="1"/>
</dbReference>
<dbReference type="OrthoDB" id="5414836at2759"/>
<evidence type="ECO:0000256" key="2">
    <source>
        <dbReference type="SAM" id="SignalP"/>
    </source>
</evidence>
<name>A0A167XGZ1_9EURO</name>
<dbReference type="PANTHER" id="PTHR38122">
    <property type="entry name" value="GLYCOPROTEIN X"/>
    <property type="match status" value="1"/>
</dbReference>
<dbReference type="Proteomes" id="UP000242877">
    <property type="component" value="Unassembled WGS sequence"/>
</dbReference>
<protein>
    <submittedName>
        <fullName evidence="3">Uncharacterized protein</fullName>
    </submittedName>
</protein>
<evidence type="ECO:0000256" key="1">
    <source>
        <dbReference type="SAM" id="MobiDB-lite"/>
    </source>
</evidence>
<evidence type="ECO:0000313" key="3">
    <source>
        <dbReference type="EMBL" id="KZZ90078.1"/>
    </source>
</evidence>
<sequence length="417" mass="44454">MFVIRSLLVIAAIAFAQEATTSGYGVVPIYATTPTPTEAPQQTTGASAVTQAPEIGVPAGATNTVCKVYRVVSVCPSRTINPTYTPATPLPSDYLWGCPPGKICNPRKGQPEGVGCNFEVGLPGPNYVCSPDQCEDAPKIVKQPKWAEKLGKFVLTPGLFYLDPRGFNLTYEDAYLWPGDDGKSFFPLTAVGKLPPEAPLVTEIIESEATTTITSTVTNTPTDTVATQTPEPVQPQKRGLKAVKIPKVCLIPCNRAVEIGEDQDSDAICKKDSPYEEQLDNCRSCSDKHSDNETKKSKLRVMPQLSNLTHRCDDKLDLDDNNVLGDGKRNIFFAREIDDVQVSNSTVPNAASTGLPPSSHTLATTATGKASASKTSKQSSTAPPIETNGASLSGNLASLNVLAGAILTFLAGWNMHN</sequence>
<proteinExistence type="predicted"/>
<gene>
    <name evidence="3" type="ORF">AAP_04028</name>
</gene>
<dbReference type="EMBL" id="AZGZ01000018">
    <property type="protein sequence ID" value="KZZ90078.1"/>
    <property type="molecule type" value="Genomic_DNA"/>
</dbReference>
<feature type="compositionally biased region" description="Low complexity" evidence="1">
    <location>
        <begin position="363"/>
        <end position="382"/>
    </location>
</feature>
<feature type="signal peptide" evidence="2">
    <location>
        <begin position="1"/>
        <end position="16"/>
    </location>
</feature>
<organism evidence="3 4">
    <name type="scientific">Ascosphaera apis ARSEF 7405</name>
    <dbReference type="NCBI Taxonomy" id="392613"/>
    <lineage>
        <taxon>Eukaryota</taxon>
        <taxon>Fungi</taxon>
        <taxon>Dikarya</taxon>
        <taxon>Ascomycota</taxon>
        <taxon>Pezizomycotina</taxon>
        <taxon>Eurotiomycetes</taxon>
        <taxon>Eurotiomycetidae</taxon>
        <taxon>Onygenales</taxon>
        <taxon>Ascosphaeraceae</taxon>
        <taxon>Ascosphaera</taxon>
    </lineage>
</organism>
<keyword evidence="4" id="KW-1185">Reference proteome</keyword>
<dbReference type="AlphaFoldDB" id="A0A167XGZ1"/>
<feature type="compositionally biased region" description="Polar residues" evidence="1">
    <location>
        <begin position="348"/>
        <end position="362"/>
    </location>
</feature>